<dbReference type="InterPro" id="IPR036305">
    <property type="entry name" value="RGS_sf"/>
</dbReference>
<feature type="domain" description="RGS" evidence="2">
    <location>
        <begin position="250"/>
        <end position="369"/>
    </location>
</feature>
<gene>
    <name evidence="5" type="ORF">GPUH_LOCUS1452</name>
</gene>
<dbReference type="AlphaFoldDB" id="A0A183CYB1"/>
<evidence type="ECO:0000259" key="2">
    <source>
        <dbReference type="PROSITE" id="PS50132"/>
    </source>
</evidence>
<evidence type="ECO:0000313" key="6">
    <source>
        <dbReference type="Proteomes" id="UP000271098"/>
    </source>
</evidence>
<dbReference type="Proteomes" id="UP000271098">
    <property type="component" value="Unassembled WGS sequence"/>
</dbReference>
<feature type="compositionally biased region" description="Polar residues" evidence="1">
    <location>
        <begin position="413"/>
        <end position="423"/>
    </location>
</feature>
<dbReference type="PROSITE" id="PS50132">
    <property type="entry name" value="RGS"/>
    <property type="match status" value="1"/>
</dbReference>
<dbReference type="Gene3D" id="3.30.1520.10">
    <property type="entry name" value="Phox-like domain"/>
    <property type="match status" value="1"/>
</dbReference>
<dbReference type="Pfam" id="PF02194">
    <property type="entry name" value="PXA"/>
    <property type="match status" value="1"/>
</dbReference>
<protein>
    <submittedName>
        <fullName evidence="7">Sorting nexin-13</fullName>
    </submittedName>
</protein>
<dbReference type="OrthoDB" id="5772781at2759"/>
<evidence type="ECO:0000259" key="3">
    <source>
        <dbReference type="PROSITE" id="PS50195"/>
    </source>
</evidence>
<dbReference type="SMART" id="SM00315">
    <property type="entry name" value="RGS"/>
    <property type="match status" value="1"/>
</dbReference>
<dbReference type="Pfam" id="PF00615">
    <property type="entry name" value="RGS"/>
    <property type="match status" value="1"/>
</dbReference>
<feature type="region of interest" description="Disordered" evidence="1">
    <location>
        <begin position="392"/>
        <end position="429"/>
    </location>
</feature>
<keyword evidence="6" id="KW-1185">Reference proteome</keyword>
<dbReference type="InterPro" id="IPR036871">
    <property type="entry name" value="PX_dom_sf"/>
</dbReference>
<dbReference type="PANTHER" id="PTHR22775:SF3">
    <property type="entry name" value="SORTING NEXIN-13"/>
    <property type="match status" value="1"/>
</dbReference>
<dbReference type="GO" id="GO:0005769">
    <property type="term" value="C:early endosome"/>
    <property type="evidence" value="ECO:0007669"/>
    <property type="project" value="TreeGrafter"/>
</dbReference>
<dbReference type="PANTHER" id="PTHR22775">
    <property type="entry name" value="SORTING NEXIN"/>
    <property type="match status" value="1"/>
</dbReference>
<dbReference type="WBParaSite" id="GPUH_0000145501-mRNA-1">
    <property type="protein sequence ID" value="GPUH_0000145501-mRNA-1"/>
    <property type="gene ID" value="GPUH_0000145501"/>
</dbReference>
<evidence type="ECO:0000259" key="4">
    <source>
        <dbReference type="PROSITE" id="PS51207"/>
    </source>
</evidence>
<dbReference type="InterPro" id="IPR044926">
    <property type="entry name" value="RGS_subdomain_2"/>
</dbReference>
<feature type="domain" description="PXA" evidence="4">
    <location>
        <begin position="1"/>
        <end position="67"/>
    </location>
</feature>
<dbReference type="InterPro" id="IPR001683">
    <property type="entry name" value="PX_dom"/>
</dbReference>
<reference evidence="5 6" key="2">
    <citation type="submission" date="2018-11" db="EMBL/GenBank/DDBJ databases">
        <authorList>
            <consortium name="Pathogen Informatics"/>
        </authorList>
    </citation>
    <scope>NUCLEOTIDE SEQUENCE [LARGE SCALE GENOMIC DNA]</scope>
</reference>
<dbReference type="SUPFAM" id="SSF48097">
    <property type="entry name" value="Regulator of G-protein signaling, RGS"/>
    <property type="match status" value="1"/>
</dbReference>
<evidence type="ECO:0000313" key="7">
    <source>
        <dbReference type="WBParaSite" id="GPUH_0000145501-mRNA-1"/>
    </source>
</evidence>
<accession>A0A183CYB1</accession>
<dbReference type="EMBL" id="UYRT01001754">
    <property type="protein sequence ID" value="VDK30091.1"/>
    <property type="molecule type" value="Genomic_DNA"/>
</dbReference>
<feature type="compositionally biased region" description="Low complexity" evidence="1">
    <location>
        <begin position="401"/>
        <end position="412"/>
    </location>
</feature>
<dbReference type="GO" id="GO:0035091">
    <property type="term" value="F:phosphatidylinositol binding"/>
    <property type="evidence" value="ECO:0007669"/>
    <property type="project" value="InterPro"/>
</dbReference>
<evidence type="ECO:0000256" key="1">
    <source>
        <dbReference type="SAM" id="MobiDB-lite"/>
    </source>
</evidence>
<proteinExistence type="predicted"/>
<evidence type="ECO:0000313" key="5">
    <source>
        <dbReference type="EMBL" id="VDK30091.1"/>
    </source>
</evidence>
<dbReference type="SUPFAM" id="SSF64268">
    <property type="entry name" value="PX domain"/>
    <property type="match status" value="1"/>
</dbReference>
<dbReference type="InterPro" id="IPR016137">
    <property type="entry name" value="RGS"/>
</dbReference>
<reference evidence="7" key="1">
    <citation type="submission" date="2016-06" db="UniProtKB">
        <authorList>
            <consortium name="WormBaseParasite"/>
        </authorList>
    </citation>
    <scope>IDENTIFICATION</scope>
</reference>
<dbReference type="PROSITE" id="PS50195">
    <property type="entry name" value="PX"/>
    <property type="match status" value="1"/>
</dbReference>
<sequence length="540" mass="61439">MNVFAAYLHDVADVLLYLLTPTEDFRSRPFRFLVREVFVKRILLPVLDMLSDPDFINHSIVWLNLAPSSVALLNDCHTNYFIILKLCFYSVLPARLIEDHFVTSEEQNNLAVKKAKLSETNLKPEDFITILETTDSMKILDAVLDSLCEESAHLRTKDSGGEQDTLERDWNDGALPIKGSAADGSFLGYAVLKPVFLGFLVKQQLASIDYAKNVIKRRMEVLASAAVENDFQKVAQRNLPSDDCSTVQLPIHVVLTNNTAVTFFADYLASVGGQNLIDCYLAVEGFKASVEHQLRELAVGETLENDVYETVKEAANFLYQQYLSQEAITRVSLDDVTVKRFLTHIRNDDPPDMWFEQIQSKIVDILRTDERFYEAFKKDLLYAKMLAELEVGEESDREKSQNSNSSDESNNQRVTSLSTSSEIKNQDGRIMEQPHVGMHVVVETLGIGQQGKQTFALYNVRVSRIDATGKQCSSWNVLRRYSDFHALHSLIQSRVNFHVFNTFFQLSSLLRTEKLPVIRFSDFGITKQRTDGRYRNLKIV</sequence>
<feature type="domain" description="PX" evidence="3">
    <location>
        <begin position="436"/>
        <end position="540"/>
    </location>
</feature>
<name>A0A183CYB1_9BILA</name>
<dbReference type="PROSITE" id="PS51207">
    <property type="entry name" value="PXA"/>
    <property type="match status" value="1"/>
</dbReference>
<organism evidence="7">
    <name type="scientific">Gongylonema pulchrum</name>
    <dbReference type="NCBI Taxonomy" id="637853"/>
    <lineage>
        <taxon>Eukaryota</taxon>
        <taxon>Metazoa</taxon>
        <taxon>Ecdysozoa</taxon>
        <taxon>Nematoda</taxon>
        <taxon>Chromadorea</taxon>
        <taxon>Rhabditida</taxon>
        <taxon>Spirurina</taxon>
        <taxon>Spiruromorpha</taxon>
        <taxon>Spiruroidea</taxon>
        <taxon>Gongylonematidae</taxon>
        <taxon>Gongylonema</taxon>
    </lineage>
</organism>
<dbReference type="InterPro" id="IPR003114">
    <property type="entry name" value="Phox_assoc"/>
</dbReference>
<dbReference type="Gene3D" id="1.10.167.10">
    <property type="entry name" value="Regulator of G-protein Signalling 4, domain 2"/>
    <property type="match status" value="1"/>
</dbReference>